<evidence type="ECO:0000256" key="6">
    <source>
        <dbReference type="RuleBase" id="RU003983"/>
    </source>
</evidence>
<keyword evidence="5 6" id="KW-0482">Metalloprotease</keyword>
<keyword evidence="4 6" id="KW-0862">Zinc</keyword>
<feature type="transmembrane region" description="Helical" evidence="7">
    <location>
        <begin position="85"/>
        <end position="107"/>
    </location>
</feature>
<reference evidence="9 10" key="1">
    <citation type="submission" date="2013-03" db="EMBL/GenBank/DDBJ databases">
        <title>Salinisphaera dokdonensis CL-ES53 Genome Sequencing.</title>
        <authorList>
            <person name="Li C."/>
            <person name="Lai Q."/>
            <person name="Shao Z."/>
        </authorList>
    </citation>
    <scope>NUCLEOTIDE SEQUENCE [LARGE SCALE GENOMIC DNA]</scope>
    <source>
        <strain evidence="9 10">CL-ES53</strain>
    </source>
</reference>
<feature type="transmembrane region" description="Helical" evidence="7">
    <location>
        <begin position="141"/>
        <end position="160"/>
    </location>
</feature>
<name>A0ABV2B099_9GAMM</name>
<dbReference type="Pfam" id="PF01435">
    <property type="entry name" value="Peptidase_M48"/>
    <property type="match status" value="1"/>
</dbReference>
<feature type="domain" description="Peptidase M48" evidence="8">
    <location>
        <begin position="201"/>
        <end position="395"/>
    </location>
</feature>
<dbReference type="PANTHER" id="PTHR10120">
    <property type="entry name" value="CAAX PRENYL PROTEASE 1"/>
    <property type="match status" value="1"/>
</dbReference>
<dbReference type="Gene3D" id="3.30.2010.10">
    <property type="entry name" value="Metalloproteases ('zincins'), catalytic domain"/>
    <property type="match status" value="1"/>
</dbReference>
<evidence type="ECO:0000313" key="9">
    <source>
        <dbReference type="EMBL" id="MES1928808.1"/>
    </source>
</evidence>
<evidence type="ECO:0000256" key="1">
    <source>
        <dbReference type="ARBA" id="ARBA00022670"/>
    </source>
</evidence>
<organism evidence="9 10">
    <name type="scientific">Salinisphaera dokdonensis CL-ES53</name>
    <dbReference type="NCBI Taxonomy" id="1304272"/>
    <lineage>
        <taxon>Bacteria</taxon>
        <taxon>Pseudomonadati</taxon>
        <taxon>Pseudomonadota</taxon>
        <taxon>Gammaproteobacteria</taxon>
        <taxon>Salinisphaerales</taxon>
        <taxon>Salinisphaeraceae</taxon>
        <taxon>Salinisphaera</taxon>
    </lineage>
</organism>
<evidence type="ECO:0000256" key="5">
    <source>
        <dbReference type="ARBA" id="ARBA00023049"/>
    </source>
</evidence>
<comment type="similarity">
    <text evidence="6">Belongs to the peptidase M48 family.</text>
</comment>
<feature type="transmembrane region" description="Helical" evidence="7">
    <location>
        <begin position="6"/>
        <end position="24"/>
    </location>
</feature>
<evidence type="ECO:0000256" key="2">
    <source>
        <dbReference type="ARBA" id="ARBA00022723"/>
    </source>
</evidence>
<feature type="transmembrane region" description="Helical" evidence="7">
    <location>
        <begin position="287"/>
        <end position="305"/>
    </location>
</feature>
<evidence type="ECO:0000313" key="10">
    <source>
        <dbReference type="Proteomes" id="UP001460888"/>
    </source>
</evidence>
<proteinExistence type="inferred from homology"/>
<keyword evidence="1 6" id="KW-0645">Protease</keyword>
<comment type="caution">
    <text evidence="9">The sequence shown here is derived from an EMBL/GenBank/DDBJ whole genome shotgun (WGS) entry which is preliminary data.</text>
</comment>
<accession>A0ABV2B099</accession>
<dbReference type="RefSeq" id="WP_353110957.1">
    <property type="nucleotide sequence ID" value="NZ_APND01000002.1"/>
</dbReference>
<keyword evidence="3 6" id="KW-0378">Hydrolase</keyword>
<dbReference type="EMBL" id="APND01000002">
    <property type="protein sequence ID" value="MES1928808.1"/>
    <property type="molecule type" value="Genomic_DNA"/>
</dbReference>
<dbReference type="Proteomes" id="UP001460888">
    <property type="component" value="Unassembled WGS sequence"/>
</dbReference>
<comment type="cofactor">
    <cofactor evidence="6">
        <name>Zn(2+)</name>
        <dbReference type="ChEBI" id="CHEBI:29105"/>
    </cofactor>
    <text evidence="6">Binds 1 zinc ion per subunit.</text>
</comment>
<feature type="transmembrane region" description="Helical" evidence="7">
    <location>
        <begin position="56"/>
        <end position="79"/>
    </location>
</feature>
<feature type="transmembrane region" description="Helical" evidence="7">
    <location>
        <begin position="166"/>
        <end position="185"/>
    </location>
</feature>
<evidence type="ECO:0000259" key="8">
    <source>
        <dbReference type="Pfam" id="PF01435"/>
    </source>
</evidence>
<keyword evidence="10" id="KW-1185">Reference proteome</keyword>
<keyword evidence="7" id="KW-0472">Membrane</keyword>
<keyword evidence="7" id="KW-1133">Transmembrane helix</keyword>
<sequence length="398" mass="44012">MLDPDFLLLVAGFWLVAGLAFEGVPCVRQWRHLAADTQSETPDAARRRVYGQRRALFQWLANLEGVLRVVFWLGLGLLAGLFDNLAVGGVVGVLGFVILFAVGDQLLREILPWARWWFIDRACGVSRSGPAEMASDSARRLALNTTIAALAGIWALWPFALLPFSMAWPLSGLLMICGMAALFWARPNLIDPLFHRFSPLECGELRERLEAMMQRCGTRLEDVLVVDSSRRSNLANAYFTGLGRQKRVVLFDTLIAHLSPAELEAVMAHELGHYRCGHLQRFYGSQALLLLGGYLALGALVAVAGVAVSPVVLAVAAYLLLPALGWPLKPWQSARKRRYEYEADDYAATHAERAALVSALERLLANNLNAPTMDRWYAAVFATHPPGDQRLQALRLKA</sequence>
<protein>
    <submittedName>
        <fullName evidence="9">M48 family peptidase</fullName>
    </submittedName>
</protein>
<keyword evidence="7" id="KW-0812">Transmembrane</keyword>
<evidence type="ECO:0000256" key="4">
    <source>
        <dbReference type="ARBA" id="ARBA00022833"/>
    </source>
</evidence>
<keyword evidence="2" id="KW-0479">Metal-binding</keyword>
<gene>
    <name evidence="9" type="ORF">SADO_06127</name>
</gene>
<evidence type="ECO:0000256" key="3">
    <source>
        <dbReference type="ARBA" id="ARBA00022801"/>
    </source>
</evidence>
<dbReference type="InterPro" id="IPR001915">
    <property type="entry name" value="Peptidase_M48"/>
</dbReference>
<evidence type="ECO:0000256" key="7">
    <source>
        <dbReference type="SAM" id="Phobius"/>
    </source>
</evidence>
<feature type="transmembrane region" description="Helical" evidence="7">
    <location>
        <begin position="311"/>
        <end position="328"/>
    </location>
</feature>